<comment type="caution">
    <text evidence="1">The sequence shown here is derived from an EMBL/GenBank/DDBJ whole genome shotgun (WGS) entry which is preliminary data.</text>
</comment>
<name>A0ABU2Z023_9ACTN</name>
<protein>
    <submittedName>
        <fullName evidence="1">Uncharacterized protein</fullName>
    </submittedName>
</protein>
<accession>A0ABU2Z023</accession>
<keyword evidence="2" id="KW-1185">Reference proteome</keyword>
<proteinExistence type="predicted"/>
<sequence>MACDLRHVGRLVDDFVEHAEAAVEHAETVVDRAEAAVAPRPVD</sequence>
<dbReference type="Proteomes" id="UP001180737">
    <property type="component" value="Unassembled WGS sequence"/>
</dbReference>
<evidence type="ECO:0000313" key="2">
    <source>
        <dbReference type="Proteomes" id="UP001180737"/>
    </source>
</evidence>
<evidence type="ECO:0000313" key="1">
    <source>
        <dbReference type="EMBL" id="MDT0569935.1"/>
    </source>
</evidence>
<reference evidence="1" key="1">
    <citation type="submission" date="2024-05" db="EMBL/GenBank/DDBJ databases">
        <title>30 novel species of actinomycetes from the DSMZ collection.</title>
        <authorList>
            <person name="Nouioui I."/>
        </authorList>
    </citation>
    <scope>NUCLEOTIDE SEQUENCE</scope>
    <source>
        <strain evidence="1">DSM 3412</strain>
    </source>
</reference>
<dbReference type="RefSeq" id="WP_311591014.1">
    <property type="nucleotide sequence ID" value="NZ_JAVRFJ010000018.1"/>
</dbReference>
<gene>
    <name evidence="1" type="ORF">RM704_21085</name>
</gene>
<organism evidence="1 2">
    <name type="scientific">Streptomyces gottesmaniae</name>
    <dbReference type="NCBI Taxonomy" id="3075518"/>
    <lineage>
        <taxon>Bacteria</taxon>
        <taxon>Bacillati</taxon>
        <taxon>Actinomycetota</taxon>
        <taxon>Actinomycetes</taxon>
        <taxon>Kitasatosporales</taxon>
        <taxon>Streptomycetaceae</taxon>
        <taxon>Streptomyces</taxon>
    </lineage>
</organism>
<dbReference type="EMBL" id="JAVRFJ010000018">
    <property type="protein sequence ID" value="MDT0569935.1"/>
    <property type="molecule type" value="Genomic_DNA"/>
</dbReference>